<proteinExistence type="predicted"/>
<dbReference type="RefSeq" id="WP_380004308.1">
    <property type="nucleotide sequence ID" value="NZ_JBHLYR010000002.1"/>
</dbReference>
<sequence length="110" mass="12451">MNTAVHLSLTWLPGSTDTVRFHRTGRIFTVLLSDVERQNVHSFDRLYLKGRVLAPISKRHLSALMGRLRRHVTSSAAGWQALDVWANEGGHLETEMDEEAMGARPERRSS</sequence>
<name>A0ABV6ASE4_9DEIO</name>
<dbReference type="EMBL" id="JBHLYR010000002">
    <property type="protein sequence ID" value="MFB9990419.1"/>
    <property type="molecule type" value="Genomic_DNA"/>
</dbReference>
<organism evidence="1 2">
    <name type="scientific">Deinococcus oregonensis</name>
    <dbReference type="NCBI Taxonomy" id="1805970"/>
    <lineage>
        <taxon>Bacteria</taxon>
        <taxon>Thermotogati</taxon>
        <taxon>Deinococcota</taxon>
        <taxon>Deinococci</taxon>
        <taxon>Deinococcales</taxon>
        <taxon>Deinococcaceae</taxon>
        <taxon>Deinococcus</taxon>
    </lineage>
</organism>
<keyword evidence="2" id="KW-1185">Reference proteome</keyword>
<comment type="caution">
    <text evidence="1">The sequence shown here is derived from an EMBL/GenBank/DDBJ whole genome shotgun (WGS) entry which is preliminary data.</text>
</comment>
<reference evidence="1 2" key="1">
    <citation type="submission" date="2024-09" db="EMBL/GenBank/DDBJ databases">
        <authorList>
            <person name="Sun Q."/>
            <person name="Mori K."/>
        </authorList>
    </citation>
    <scope>NUCLEOTIDE SEQUENCE [LARGE SCALE GENOMIC DNA]</scope>
    <source>
        <strain evidence="1 2">JCM 13503</strain>
    </source>
</reference>
<dbReference type="Proteomes" id="UP001589733">
    <property type="component" value="Unassembled WGS sequence"/>
</dbReference>
<accession>A0ABV6ASE4</accession>
<evidence type="ECO:0000313" key="1">
    <source>
        <dbReference type="EMBL" id="MFB9990419.1"/>
    </source>
</evidence>
<protein>
    <submittedName>
        <fullName evidence="1">Uncharacterized protein</fullName>
    </submittedName>
</protein>
<evidence type="ECO:0000313" key="2">
    <source>
        <dbReference type="Proteomes" id="UP001589733"/>
    </source>
</evidence>
<gene>
    <name evidence="1" type="ORF">ACFFLM_00210</name>
</gene>